<dbReference type="GO" id="GO:0070297">
    <property type="term" value="P:regulation of phosphorelay signal transduction system"/>
    <property type="evidence" value="ECO:0007669"/>
    <property type="project" value="TreeGrafter"/>
</dbReference>
<evidence type="ECO:0000313" key="4">
    <source>
        <dbReference type="EMBL" id="KAA8830258.1"/>
    </source>
</evidence>
<feature type="active site" description="Proton donor/acceptor" evidence="1">
    <location>
        <position position="105"/>
    </location>
</feature>
<comment type="caution">
    <text evidence="4">The sequence shown here is derived from an EMBL/GenBank/DDBJ whole genome shotgun (WGS) entry which is preliminary data.</text>
</comment>
<evidence type="ECO:0000256" key="3">
    <source>
        <dbReference type="PIRSR" id="PIRSR613078-3"/>
    </source>
</evidence>
<dbReference type="GO" id="GO:0101006">
    <property type="term" value="F:protein histidine phosphatase activity"/>
    <property type="evidence" value="ECO:0007669"/>
    <property type="project" value="TreeGrafter"/>
</dbReference>
<gene>
    <name evidence="4" type="ORF">EMO89_06285</name>
</gene>
<dbReference type="InterPro" id="IPR013078">
    <property type="entry name" value="His_Pase_superF_clade-1"/>
</dbReference>
<dbReference type="OrthoDB" id="4697614at2"/>
<evidence type="ECO:0000256" key="2">
    <source>
        <dbReference type="PIRSR" id="PIRSR613078-2"/>
    </source>
</evidence>
<dbReference type="InterPro" id="IPR029033">
    <property type="entry name" value="His_PPase_superfam"/>
</dbReference>
<dbReference type="Proteomes" id="UP000412028">
    <property type="component" value="Unassembled WGS sequence"/>
</dbReference>
<protein>
    <submittedName>
        <fullName evidence="4">Histidine phosphatase family protein</fullName>
    </submittedName>
</protein>
<feature type="binding site" evidence="2">
    <location>
        <begin position="105"/>
        <end position="108"/>
    </location>
    <ligand>
        <name>substrate</name>
    </ligand>
</feature>
<feature type="binding site" evidence="2">
    <location>
        <begin position="45"/>
        <end position="46"/>
    </location>
    <ligand>
        <name>substrate</name>
    </ligand>
</feature>
<dbReference type="CDD" id="cd07067">
    <property type="entry name" value="HP_PGM_like"/>
    <property type="match status" value="1"/>
</dbReference>
<dbReference type="SMART" id="SM00855">
    <property type="entry name" value="PGAM"/>
    <property type="match status" value="1"/>
</dbReference>
<dbReference type="SUPFAM" id="SSF53254">
    <property type="entry name" value="Phosphoglycerate mutase-like"/>
    <property type="match status" value="1"/>
</dbReference>
<name>A0A5M9ZRY4_9BIFI</name>
<dbReference type="InterPro" id="IPR050275">
    <property type="entry name" value="PGM_Phosphatase"/>
</dbReference>
<dbReference type="PANTHER" id="PTHR48100">
    <property type="entry name" value="BROAD-SPECIFICITY PHOSPHATASE YOR283W-RELATED"/>
    <property type="match status" value="1"/>
</dbReference>
<feature type="active site" description="Tele-phosphohistidine intermediate" evidence="1">
    <location>
        <position position="33"/>
    </location>
</feature>
<organism evidence="4 5">
    <name type="scientific">Bifidobacterium tissieri</name>
    <dbReference type="NCBI Taxonomy" id="1630162"/>
    <lineage>
        <taxon>Bacteria</taxon>
        <taxon>Bacillati</taxon>
        <taxon>Actinomycetota</taxon>
        <taxon>Actinomycetes</taxon>
        <taxon>Bifidobacteriales</taxon>
        <taxon>Bifidobacteriaceae</taxon>
        <taxon>Bifidobacterium</taxon>
    </lineage>
</organism>
<proteinExistence type="predicted"/>
<reference evidence="4 5" key="1">
    <citation type="journal article" date="2019" name="Syst. Appl. Microbiol.">
        <title>Characterization of Bifidobacterium species in feaces of the Egyptian fruit bat: Description of B. vespertilionis sp. nov. and B. rousetti sp. nov.</title>
        <authorList>
            <person name="Modesto M."/>
            <person name="Satti M."/>
            <person name="Watanabe K."/>
            <person name="Puglisi E."/>
            <person name="Morelli L."/>
            <person name="Huang C.-H."/>
            <person name="Liou J.-S."/>
            <person name="Miyashita M."/>
            <person name="Tamura T."/>
            <person name="Saito S."/>
            <person name="Mori K."/>
            <person name="Huang L."/>
            <person name="Sciavilla P."/>
            <person name="Sandri C."/>
            <person name="Spiezio C."/>
            <person name="Vitali F."/>
            <person name="Cavalieri D."/>
            <person name="Perpetuini G."/>
            <person name="Tofalo R."/>
            <person name="Bonetti A."/>
            <person name="Arita M."/>
            <person name="Mattarelli P."/>
        </authorList>
    </citation>
    <scope>NUCLEOTIDE SEQUENCE [LARGE SCALE GENOMIC DNA]</scope>
    <source>
        <strain evidence="4 5">RST7</strain>
    </source>
</reference>
<sequence length="240" mass="26558">MAAPHTYTAVHQTPTQHRKANIMKPGKAYLLRHGQTYWAVSGQHTGRTDVPLTEIGRQQAVEAGERVRAAHPQPFAAIYCSPLKRASETARLAGFDAEYRDELMEWDYGRAEGRTRGQIGEALGRAWNLWFDGPQSVPESLGEERVETLPDGEQVAVHLTEGETIDEVFARAKKIADEAKAITDEGKDVLLVAHSHILRLVTMAWVDLPAAEGRKFELGTARYVVLGDHKGQAVIENWGA</sequence>
<dbReference type="Pfam" id="PF00300">
    <property type="entry name" value="His_Phos_1"/>
    <property type="match status" value="2"/>
</dbReference>
<dbReference type="PANTHER" id="PTHR48100:SF15">
    <property type="entry name" value="SEDOHEPTULOSE 1,7-BISPHOSPHATASE"/>
    <property type="match status" value="1"/>
</dbReference>
<dbReference type="Gene3D" id="3.40.50.1240">
    <property type="entry name" value="Phosphoglycerate mutase-like"/>
    <property type="match status" value="1"/>
</dbReference>
<evidence type="ECO:0000256" key="1">
    <source>
        <dbReference type="PIRSR" id="PIRSR613078-1"/>
    </source>
</evidence>
<feature type="binding site" evidence="2">
    <location>
        <position position="85"/>
    </location>
    <ligand>
        <name>substrate</name>
    </ligand>
</feature>
<evidence type="ECO:0000313" key="5">
    <source>
        <dbReference type="Proteomes" id="UP000412028"/>
    </source>
</evidence>
<accession>A0A5M9ZRY4</accession>
<feature type="site" description="Transition state stabilizer" evidence="3">
    <location>
        <position position="194"/>
    </location>
</feature>
<dbReference type="AlphaFoldDB" id="A0A5M9ZRY4"/>
<dbReference type="EMBL" id="RZUI01000006">
    <property type="protein sequence ID" value="KAA8830258.1"/>
    <property type="molecule type" value="Genomic_DNA"/>
</dbReference>